<evidence type="ECO:0000256" key="3">
    <source>
        <dbReference type="ARBA" id="ARBA00007931"/>
    </source>
</evidence>
<keyword evidence="15" id="KW-1185">Reference proteome</keyword>
<dbReference type="GO" id="GO:0008237">
    <property type="term" value="F:metallopeptidase activity"/>
    <property type="evidence" value="ECO:0007669"/>
    <property type="project" value="UniProtKB-KW"/>
</dbReference>
<evidence type="ECO:0000256" key="13">
    <source>
        <dbReference type="SAM" id="Phobius"/>
    </source>
</evidence>
<comment type="similarity">
    <text evidence="3">Belongs to the peptidase M50B family.</text>
</comment>
<keyword evidence="10 13" id="KW-1133">Transmembrane helix</keyword>
<dbReference type="OrthoDB" id="86131at2157"/>
<keyword evidence="8" id="KW-0378">Hydrolase</keyword>
<feature type="transmembrane region" description="Helical" evidence="13">
    <location>
        <begin position="173"/>
        <end position="191"/>
    </location>
</feature>
<evidence type="ECO:0000256" key="8">
    <source>
        <dbReference type="ARBA" id="ARBA00022801"/>
    </source>
</evidence>
<dbReference type="EMBL" id="QLOE01000003">
    <property type="protein sequence ID" value="RAO79316.1"/>
    <property type="molecule type" value="Genomic_DNA"/>
</dbReference>
<organism evidence="14 15">
    <name type="scientific">Methanothermobacter tenebrarum</name>
    <dbReference type="NCBI Taxonomy" id="680118"/>
    <lineage>
        <taxon>Archaea</taxon>
        <taxon>Methanobacteriati</taxon>
        <taxon>Methanobacteriota</taxon>
        <taxon>Methanomada group</taxon>
        <taxon>Methanobacteria</taxon>
        <taxon>Methanobacteriales</taxon>
        <taxon>Methanobacteriaceae</taxon>
        <taxon>Methanothermobacter</taxon>
    </lineage>
</organism>
<keyword evidence="6 13" id="KW-0812">Transmembrane</keyword>
<reference evidence="14 15" key="1">
    <citation type="submission" date="2018-06" db="EMBL/GenBank/DDBJ databases">
        <title>Draft genome sequence of hyperthermophilic methanogen Methanothermobacter tenebrarum sp. MCM-B 1447.</title>
        <authorList>
            <person name="Pore S.D."/>
            <person name="Dagar S."/>
            <person name="Dhakephalkar P.K."/>
        </authorList>
    </citation>
    <scope>NUCLEOTIDE SEQUENCE [LARGE SCALE GENOMIC DNA]</scope>
    <source>
        <strain evidence="14 15">MCM B 1447</strain>
    </source>
</reference>
<dbReference type="InterPro" id="IPR052348">
    <property type="entry name" value="Metallopeptidase_M50B"/>
</dbReference>
<feature type="transmembrane region" description="Helical" evidence="13">
    <location>
        <begin position="34"/>
        <end position="52"/>
    </location>
</feature>
<protein>
    <submittedName>
        <fullName evidence="14">Site-2 protease family protein</fullName>
    </submittedName>
</protein>
<dbReference type="GO" id="GO:0006508">
    <property type="term" value="P:proteolysis"/>
    <property type="evidence" value="ECO:0007669"/>
    <property type="project" value="UniProtKB-KW"/>
</dbReference>
<evidence type="ECO:0000256" key="6">
    <source>
        <dbReference type="ARBA" id="ARBA00022692"/>
    </source>
</evidence>
<keyword evidence="11" id="KW-0482">Metalloprotease</keyword>
<dbReference type="Proteomes" id="UP000249782">
    <property type="component" value="Unassembled WGS sequence"/>
</dbReference>
<evidence type="ECO:0000256" key="7">
    <source>
        <dbReference type="ARBA" id="ARBA00022723"/>
    </source>
</evidence>
<keyword evidence="7" id="KW-0479">Metal-binding</keyword>
<evidence type="ECO:0000256" key="11">
    <source>
        <dbReference type="ARBA" id="ARBA00023049"/>
    </source>
</evidence>
<keyword evidence="9" id="KW-0862">Zinc</keyword>
<evidence type="ECO:0000313" key="14">
    <source>
        <dbReference type="EMBL" id="RAO79316.1"/>
    </source>
</evidence>
<comment type="caution">
    <text evidence="14">The sequence shown here is derived from an EMBL/GenBank/DDBJ whole genome shotgun (WGS) entry which is preliminary data.</text>
</comment>
<dbReference type="PANTHER" id="PTHR35864:SF1">
    <property type="entry name" value="ZINC METALLOPROTEASE YWHC-RELATED"/>
    <property type="match status" value="1"/>
</dbReference>
<feature type="transmembrane region" description="Helical" evidence="13">
    <location>
        <begin position="12"/>
        <end position="28"/>
    </location>
</feature>
<proteinExistence type="inferred from homology"/>
<keyword evidence="5 14" id="KW-0645">Protease</keyword>
<dbReference type="PANTHER" id="PTHR35864">
    <property type="entry name" value="ZINC METALLOPROTEASE MJ0611-RELATED"/>
    <property type="match status" value="1"/>
</dbReference>
<evidence type="ECO:0000256" key="9">
    <source>
        <dbReference type="ARBA" id="ARBA00022833"/>
    </source>
</evidence>
<keyword evidence="4" id="KW-1003">Cell membrane</keyword>
<dbReference type="GO" id="GO:0046872">
    <property type="term" value="F:metal ion binding"/>
    <property type="evidence" value="ECO:0007669"/>
    <property type="project" value="UniProtKB-KW"/>
</dbReference>
<dbReference type="InterPro" id="IPR044537">
    <property type="entry name" value="Rip2-like"/>
</dbReference>
<evidence type="ECO:0000256" key="4">
    <source>
        <dbReference type="ARBA" id="ARBA00022475"/>
    </source>
</evidence>
<feature type="transmembrane region" description="Helical" evidence="13">
    <location>
        <begin position="111"/>
        <end position="130"/>
    </location>
</feature>
<evidence type="ECO:0000256" key="12">
    <source>
        <dbReference type="ARBA" id="ARBA00023136"/>
    </source>
</evidence>
<sequence>MVNFTTREIRDIIISMLVIAAVFSYVFSNKQVNIAISLLPASIIGVGVGFVFHEIAHKFMAIKYGFWAEYKLWVGGILLALITAYFGFVFAAPGAVYIHGAYISREENGKIALAGPATNILLALSFMFIASFSTGILSGIATLGYAVNSFIAFFNLLPFSVLDGAKVIRWNPIIWLLAILIALAITFKSIFTL</sequence>
<evidence type="ECO:0000256" key="10">
    <source>
        <dbReference type="ARBA" id="ARBA00022989"/>
    </source>
</evidence>
<dbReference type="GO" id="GO:0005886">
    <property type="term" value="C:plasma membrane"/>
    <property type="evidence" value="ECO:0007669"/>
    <property type="project" value="UniProtKB-SubCell"/>
</dbReference>
<keyword evidence="12 13" id="KW-0472">Membrane</keyword>
<evidence type="ECO:0000256" key="2">
    <source>
        <dbReference type="ARBA" id="ARBA00004651"/>
    </source>
</evidence>
<feature type="transmembrane region" description="Helical" evidence="13">
    <location>
        <begin position="72"/>
        <end position="99"/>
    </location>
</feature>
<comment type="cofactor">
    <cofactor evidence="1">
        <name>Zn(2+)</name>
        <dbReference type="ChEBI" id="CHEBI:29105"/>
    </cofactor>
</comment>
<evidence type="ECO:0000256" key="5">
    <source>
        <dbReference type="ARBA" id="ARBA00022670"/>
    </source>
</evidence>
<feature type="transmembrane region" description="Helical" evidence="13">
    <location>
        <begin position="142"/>
        <end position="161"/>
    </location>
</feature>
<dbReference type="CDD" id="cd06158">
    <property type="entry name" value="S2P-M50_like_1"/>
    <property type="match status" value="1"/>
</dbReference>
<evidence type="ECO:0000256" key="1">
    <source>
        <dbReference type="ARBA" id="ARBA00001947"/>
    </source>
</evidence>
<dbReference type="RefSeq" id="WP_112093605.1">
    <property type="nucleotide sequence ID" value="NZ_QLOE01000003.1"/>
</dbReference>
<evidence type="ECO:0000313" key="15">
    <source>
        <dbReference type="Proteomes" id="UP000249782"/>
    </source>
</evidence>
<accession>A0A328PI31</accession>
<comment type="subcellular location">
    <subcellularLocation>
        <location evidence="2">Cell membrane</location>
        <topology evidence="2">Multi-pass membrane protein</topology>
    </subcellularLocation>
</comment>
<dbReference type="AlphaFoldDB" id="A0A328PI31"/>
<name>A0A328PI31_9EURY</name>
<gene>
    <name evidence="14" type="ORF">DPC56_03105</name>
</gene>